<evidence type="ECO:0000256" key="12">
    <source>
        <dbReference type="ARBA" id="ARBA00023136"/>
    </source>
</evidence>
<dbReference type="FunFam" id="3.90.550.50:FF:000018">
    <property type="entry name" value="Hexosyltransferase"/>
    <property type="match status" value="2"/>
</dbReference>
<evidence type="ECO:0000256" key="11">
    <source>
        <dbReference type="ARBA" id="ARBA00023034"/>
    </source>
</evidence>
<evidence type="ECO:0000256" key="7">
    <source>
        <dbReference type="ARBA" id="ARBA00022679"/>
    </source>
</evidence>
<evidence type="ECO:0000256" key="6">
    <source>
        <dbReference type="ARBA" id="ARBA00022676"/>
    </source>
</evidence>
<evidence type="ECO:0000256" key="13">
    <source>
        <dbReference type="ARBA" id="ARBA00023180"/>
    </source>
</evidence>
<dbReference type="GO" id="GO:0006493">
    <property type="term" value="P:protein O-linked glycosylation"/>
    <property type="evidence" value="ECO:0007669"/>
    <property type="project" value="TreeGrafter"/>
</dbReference>
<reference evidence="17" key="2">
    <citation type="submission" date="2021-09" db="EMBL/GenBank/DDBJ databases">
        <authorList>
            <person name="Jia N."/>
            <person name="Wang J."/>
            <person name="Shi W."/>
            <person name="Du L."/>
            <person name="Sun Y."/>
            <person name="Zhan W."/>
            <person name="Jiang J."/>
            <person name="Wang Q."/>
            <person name="Zhang B."/>
            <person name="Ji P."/>
            <person name="Sakyi L.B."/>
            <person name="Cui X."/>
            <person name="Yuan T."/>
            <person name="Jiang B."/>
            <person name="Yang W."/>
            <person name="Lam T.T.-Y."/>
            <person name="Chang Q."/>
            <person name="Ding S."/>
            <person name="Wang X."/>
            <person name="Zhu J."/>
            <person name="Ruan X."/>
            <person name="Zhao L."/>
            <person name="Wei J."/>
            <person name="Que T."/>
            <person name="Du C."/>
            <person name="Cheng J."/>
            <person name="Dai P."/>
            <person name="Han X."/>
            <person name="Huang E."/>
            <person name="Gao Y."/>
            <person name="Liu J."/>
            <person name="Shao H."/>
            <person name="Ye R."/>
            <person name="Li L."/>
            <person name="Wei W."/>
            <person name="Wang X."/>
            <person name="Wang C."/>
            <person name="Huo Q."/>
            <person name="Li W."/>
            <person name="Guo W."/>
            <person name="Chen H."/>
            <person name="Chen S."/>
            <person name="Zhou L."/>
            <person name="Zhou L."/>
            <person name="Ni X."/>
            <person name="Tian J."/>
            <person name="Zhou Y."/>
            <person name="Sheng Y."/>
            <person name="Liu T."/>
            <person name="Pan Y."/>
            <person name="Xia L."/>
            <person name="Li J."/>
            <person name="Zhao F."/>
            <person name="Cao W."/>
        </authorList>
    </citation>
    <scope>NUCLEOTIDE SEQUENCE</scope>
    <source>
        <strain evidence="17">Rsan-2018</strain>
        <tissue evidence="17">Larvae</tissue>
    </source>
</reference>
<evidence type="ECO:0000256" key="5">
    <source>
        <dbReference type="ARBA" id="ARBA00008661"/>
    </source>
</evidence>
<feature type="transmembrane region" description="Helical" evidence="16">
    <location>
        <begin position="346"/>
        <end position="366"/>
    </location>
</feature>
<protein>
    <recommendedName>
        <fullName evidence="15">galactosylxylosylprotein 3-beta-galactosyltransferase</fullName>
        <ecNumber evidence="15">2.4.1.134</ecNumber>
    </recommendedName>
</protein>
<evidence type="ECO:0000256" key="1">
    <source>
        <dbReference type="ARBA" id="ARBA00001936"/>
    </source>
</evidence>
<keyword evidence="8 16" id="KW-0812">Transmembrane</keyword>
<dbReference type="VEuPathDB" id="VectorBase:RSAN_045778"/>
<comment type="pathway">
    <text evidence="4">Glycan metabolism; heparan sulfate biosynthesis.</text>
</comment>
<proteinExistence type="inferred from homology"/>
<dbReference type="Proteomes" id="UP000821837">
    <property type="component" value="Unassembled WGS sequence"/>
</dbReference>
<dbReference type="GO" id="GO:0047220">
    <property type="term" value="F:galactosylxylosylprotein 3-beta-galactosyltransferase activity"/>
    <property type="evidence" value="ECO:0007669"/>
    <property type="project" value="UniProtKB-EC"/>
</dbReference>
<dbReference type="GO" id="GO:0006024">
    <property type="term" value="P:glycosaminoglycan biosynthetic process"/>
    <property type="evidence" value="ECO:0007669"/>
    <property type="project" value="UniProtKB-ARBA"/>
</dbReference>
<comment type="caution">
    <text evidence="17">The sequence shown here is derived from an EMBL/GenBank/DDBJ whole genome shotgun (WGS) entry which is preliminary data.</text>
</comment>
<keyword evidence="14" id="KW-0464">Manganese</keyword>
<accession>A0A9D4PWQ1</accession>
<comment type="subcellular location">
    <subcellularLocation>
        <location evidence="2">Golgi apparatus membrane</location>
        <topology evidence="2">Single-pass type II membrane protein</topology>
    </subcellularLocation>
</comment>
<feature type="transmembrane region" description="Helical" evidence="16">
    <location>
        <begin position="21"/>
        <end position="43"/>
    </location>
</feature>
<keyword evidence="18" id="KW-1185">Reference proteome</keyword>
<reference evidence="17" key="1">
    <citation type="journal article" date="2020" name="Cell">
        <title>Large-Scale Comparative Analyses of Tick Genomes Elucidate Their Genetic Diversity and Vector Capacities.</title>
        <authorList>
            <consortium name="Tick Genome and Microbiome Consortium (TIGMIC)"/>
            <person name="Jia N."/>
            <person name="Wang J."/>
            <person name="Shi W."/>
            <person name="Du L."/>
            <person name="Sun Y."/>
            <person name="Zhan W."/>
            <person name="Jiang J.F."/>
            <person name="Wang Q."/>
            <person name="Zhang B."/>
            <person name="Ji P."/>
            <person name="Bell-Sakyi L."/>
            <person name="Cui X.M."/>
            <person name="Yuan T.T."/>
            <person name="Jiang B.G."/>
            <person name="Yang W.F."/>
            <person name="Lam T.T."/>
            <person name="Chang Q.C."/>
            <person name="Ding S.J."/>
            <person name="Wang X.J."/>
            <person name="Zhu J.G."/>
            <person name="Ruan X.D."/>
            <person name="Zhao L."/>
            <person name="Wei J.T."/>
            <person name="Ye R.Z."/>
            <person name="Que T.C."/>
            <person name="Du C.H."/>
            <person name="Zhou Y.H."/>
            <person name="Cheng J.X."/>
            <person name="Dai P.F."/>
            <person name="Guo W.B."/>
            <person name="Han X.H."/>
            <person name="Huang E.J."/>
            <person name="Li L.F."/>
            <person name="Wei W."/>
            <person name="Gao Y.C."/>
            <person name="Liu J.Z."/>
            <person name="Shao H.Z."/>
            <person name="Wang X."/>
            <person name="Wang C.C."/>
            <person name="Yang T.C."/>
            <person name="Huo Q.B."/>
            <person name="Li W."/>
            <person name="Chen H.Y."/>
            <person name="Chen S.E."/>
            <person name="Zhou L.G."/>
            <person name="Ni X.B."/>
            <person name="Tian J.H."/>
            <person name="Sheng Y."/>
            <person name="Liu T."/>
            <person name="Pan Y.S."/>
            <person name="Xia L.Y."/>
            <person name="Li J."/>
            <person name="Zhao F."/>
            <person name="Cao W.C."/>
        </authorList>
    </citation>
    <scope>NUCLEOTIDE SEQUENCE</scope>
    <source>
        <strain evidence="17">Rsan-2018</strain>
    </source>
</reference>
<keyword evidence="7" id="KW-0808">Transferase</keyword>
<gene>
    <name evidence="17" type="ORF">HPB52_003845</name>
</gene>
<evidence type="ECO:0000313" key="18">
    <source>
        <dbReference type="Proteomes" id="UP000821837"/>
    </source>
</evidence>
<dbReference type="EC" id="2.4.1.134" evidence="15"/>
<dbReference type="Pfam" id="PF01762">
    <property type="entry name" value="Galactosyl_T"/>
    <property type="match status" value="2"/>
</dbReference>
<keyword evidence="12 16" id="KW-0472">Membrane</keyword>
<organism evidence="17 18">
    <name type="scientific">Rhipicephalus sanguineus</name>
    <name type="common">Brown dog tick</name>
    <name type="synonym">Ixodes sanguineus</name>
    <dbReference type="NCBI Taxonomy" id="34632"/>
    <lineage>
        <taxon>Eukaryota</taxon>
        <taxon>Metazoa</taxon>
        <taxon>Ecdysozoa</taxon>
        <taxon>Arthropoda</taxon>
        <taxon>Chelicerata</taxon>
        <taxon>Arachnida</taxon>
        <taxon>Acari</taxon>
        <taxon>Parasitiformes</taxon>
        <taxon>Ixodida</taxon>
        <taxon>Ixodoidea</taxon>
        <taxon>Ixodidae</taxon>
        <taxon>Rhipicephalinae</taxon>
        <taxon>Rhipicephalus</taxon>
        <taxon>Rhipicephalus</taxon>
    </lineage>
</organism>
<comment type="pathway">
    <text evidence="3">Glycan metabolism; chondroitin sulfate biosynthesis.</text>
</comment>
<evidence type="ECO:0000256" key="2">
    <source>
        <dbReference type="ARBA" id="ARBA00004323"/>
    </source>
</evidence>
<evidence type="ECO:0000256" key="16">
    <source>
        <dbReference type="SAM" id="Phobius"/>
    </source>
</evidence>
<keyword evidence="11" id="KW-0333">Golgi apparatus</keyword>
<dbReference type="GO" id="GO:0000139">
    <property type="term" value="C:Golgi membrane"/>
    <property type="evidence" value="ECO:0007669"/>
    <property type="project" value="UniProtKB-SubCell"/>
</dbReference>
<keyword evidence="13" id="KW-0325">Glycoprotein</keyword>
<evidence type="ECO:0000256" key="4">
    <source>
        <dbReference type="ARBA" id="ARBA00005093"/>
    </source>
</evidence>
<evidence type="ECO:0000256" key="14">
    <source>
        <dbReference type="ARBA" id="ARBA00023211"/>
    </source>
</evidence>
<comment type="similarity">
    <text evidence="5">Belongs to the glycosyltransferase 31 family.</text>
</comment>
<comment type="cofactor">
    <cofactor evidence="1">
        <name>Mn(2+)</name>
        <dbReference type="ChEBI" id="CHEBI:29035"/>
    </cofactor>
</comment>
<name>A0A9D4PWQ1_RHISA</name>
<dbReference type="PANTHER" id="PTHR11214">
    <property type="entry name" value="BETA-1,3-N-ACETYLGLUCOSAMINYLTRANSFERASE"/>
    <property type="match status" value="1"/>
</dbReference>
<evidence type="ECO:0000256" key="9">
    <source>
        <dbReference type="ARBA" id="ARBA00022968"/>
    </source>
</evidence>
<evidence type="ECO:0000256" key="10">
    <source>
        <dbReference type="ARBA" id="ARBA00022989"/>
    </source>
</evidence>
<dbReference type="Gene3D" id="3.90.550.50">
    <property type="match status" value="2"/>
</dbReference>
<evidence type="ECO:0000256" key="3">
    <source>
        <dbReference type="ARBA" id="ARBA00004840"/>
    </source>
</evidence>
<dbReference type="PANTHER" id="PTHR11214:SF3">
    <property type="entry name" value="BETA-1,3-GALACTOSYLTRANSFERASE 6"/>
    <property type="match status" value="1"/>
</dbReference>
<evidence type="ECO:0000313" key="17">
    <source>
        <dbReference type="EMBL" id="KAH7955773.1"/>
    </source>
</evidence>
<evidence type="ECO:0000256" key="15">
    <source>
        <dbReference type="ARBA" id="ARBA00066517"/>
    </source>
</evidence>
<keyword evidence="10 16" id="KW-1133">Transmembrane helix</keyword>
<dbReference type="InterPro" id="IPR002659">
    <property type="entry name" value="Glyco_trans_31"/>
</dbReference>
<keyword evidence="9" id="KW-0735">Signal-anchor</keyword>
<sequence>MRYFRTKADRDPTKPRAHQCFNLVRPFWFLLGIACGILAWRYLRQRSGPTESSDPHDIAVFRDDVYEGAFLFVAVLSYQQNEALRDAARRTWLKRKVKYDRHRFPLVYRFFVGSLGVSKEQRIALEREALVHRDLVLLEGVPDSFDNRTFKVLQAFLWVHSNYKCKFLLKVNDNSFAMLDPIVSELGEARFNPRNNLLLWGFFAGYAPVSRSGPWAEPVWFLSDRYLPYPCGGGYVLTWMALVYISHIWKLLDLYANDDVAVGVWLAPLTLNRRHDRRFDTERESRGCLNSYLVTHQQTAAMMEEKYKNLMEHGVMCREEVQLRMSYEYDQHARLSQCCVRNRERAFLVGVIWFVLGFVFALWCCYDMAARSAKRWDSKEGEAFLFVAILSSHKTEHLRHAARRTWLKLAPASERRIAYKFFVAAKGVPPKWVEKLHREQRQYNDVEIIYEAADTYEKLTSKLLYSLQWVVKHYYFDFLLKLDDDSFARVDAIADELAQWKHDNPGRELYWGYFAGNAPVFTSGKWAERTWYLRDGYYLPYARGGGYVLSLGAARHIGTMGVIIFEQYSSEDVSVGVWTAPLRLERKHDRRFDTEYRSRGCFNSYLVTHKQTASMMYEMHRNLEQDRKPCQREMRWRLSYEYNWSVPPLQCCVRNMTDATLRRPRTFHLRHSL</sequence>
<dbReference type="AlphaFoldDB" id="A0A9D4PWQ1"/>
<evidence type="ECO:0000256" key="8">
    <source>
        <dbReference type="ARBA" id="ARBA00022692"/>
    </source>
</evidence>
<dbReference type="EMBL" id="JABSTV010001250">
    <property type="protein sequence ID" value="KAH7955773.1"/>
    <property type="molecule type" value="Genomic_DNA"/>
</dbReference>
<keyword evidence="6" id="KW-0328">Glycosyltransferase</keyword>